<evidence type="ECO:0000313" key="4">
    <source>
        <dbReference type="Proteomes" id="UP000324748"/>
    </source>
</evidence>
<feature type="region of interest" description="Disordered" evidence="1">
    <location>
        <begin position="188"/>
        <end position="211"/>
    </location>
</feature>
<evidence type="ECO:0000313" key="2">
    <source>
        <dbReference type="EMBL" id="KAA1105782.1"/>
    </source>
</evidence>
<evidence type="ECO:0000313" key="3">
    <source>
        <dbReference type="EMBL" id="KAA1135132.1"/>
    </source>
</evidence>
<feature type="compositionally biased region" description="Polar residues" evidence="1">
    <location>
        <begin position="8"/>
        <end position="26"/>
    </location>
</feature>
<comment type="caution">
    <text evidence="2">The sequence shown here is derived from an EMBL/GenBank/DDBJ whole genome shotgun (WGS) entry which is preliminary data.</text>
</comment>
<organism evidence="2 4">
    <name type="scientific">Puccinia graminis f. sp. tritici</name>
    <dbReference type="NCBI Taxonomy" id="56615"/>
    <lineage>
        <taxon>Eukaryota</taxon>
        <taxon>Fungi</taxon>
        <taxon>Dikarya</taxon>
        <taxon>Basidiomycota</taxon>
        <taxon>Pucciniomycotina</taxon>
        <taxon>Pucciniomycetes</taxon>
        <taxon>Pucciniales</taxon>
        <taxon>Pucciniaceae</taxon>
        <taxon>Puccinia</taxon>
    </lineage>
</organism>
<evidence type="ECO:0000313" key="5">
    <source>
        <dbReference type="Proteomes" id="UP000325313"/>
    </source>
</evidence>
<proteinExistence type="predicted"/>
<dbReference type="Proteomes" id="UP000324748">
    <property type="component" value="Unassembled WGS sequence"/>
</dbReference>
<name>A0A5B0PXY8_PUCGR</name>
<dbReference type="EMBL" id="VDEP01000041">
    <property type="protein sequence ID" value="KAA1135132.1"/>
    <property type="molecule type" value="Genomic_DNA"/>
</dbReference>
<keyword evidence="4" id="KW-1185">Reference proteome</keyword>
<evidence type="ECO:0000256" key="1">
    <source>
        <dbReference type="SAM" id="MobiDB-lite"/>
    </source>
</evidence>
<reference evidence="4 5" key="1">
    <citation type="submission" date="2019-05" db="EMBL/GenBank/DDBJ databases">
        <title>Emergence of the Ug99 lineage of the wheat stem rust pathogen through somatic hybridization.</title>
        <authorList>
            <person name="Li F."/>
            <person name="Upadhyaya N.M."/>
            <person name="Sperschneider J."/>
            <person name="Matny O."/>
            <person name="Nguyen-Phuc H."/>
            <person name="Mago R."/>
            <person name="Raley C."/>
            <person name="Miller M.E."/>
            <person name="Silverstein K.A.T."/>
            <person name="Henningsen E."/>
            <person name="Hirsch C.D."/>
            <person name="Visser B."/>
            <person name="Pretorius Z.A."/>
            <person name="Steffenson B.J."/>
            <person name="Schwessinger B."/>
            <person name="Dodds P.N."/>
            <person name="Figueroa M."/>
        </authorList>
    </citation>
    <scope>NUCLEOTIDE SEQUENCE [LARGE SCALE GENOMIC DNA]</scope>
    <source>
        <strain evidence="2">21-0</strain>
        <strain evidence="3 5">Ug99</strain>
    </source>
</reference>
<accession>A0A5B0PXY8</accession>
<dbReference type="EMBL" id="VSWC01000040">
    <property type="protein sequence ID" value="KAA1105782.1"/>
    <property type="molecule type" value="Genomic_DNA"/>
</dbReference>
<sequence length="211" mass="23846">MITGSGDPATTSIKHQPVQGQTNRSKRLNQATSLLVDMMRALFMLHLNAARENNVEMAVEVLNQEIRTQATLKTAVGTDQMRAQCENLNPCTDLTALEFNQRQMNQAQQHQQNPVNSSPTAPVPNAYTATPFYQAPYQTVHQDNQYQVRGMYQGRRPFRPRMSLTERTIQIAKYLMRADRIVGRAQRLGYRGRGRGQGARSRGNAPRSNNM</sequence>
<dbReference type="Proteomes" id="UP000325313">
    <property type="component" value="Unassembled WGS sequence"/>
</dbReference>
<gene>
    <name evidence="2" type="ORF">PGT21_019260</name>
    <name evidence="3" type="ORF">PGTUg99_018427</name>
</gene>
<feature type="region of interest" description="Disordered" evidence="1">
    <location>
        <begin position="1"/>
        <end position="26"/>
    </location>
</feature>
<protein>
    <submittedName>
        <fullName evidence="2">Uncharacterized protein</fullName>
    </submittedName>
</protein>
<dbReference type="AlphaFoldDB" id="A0A5B0PXY8"/>